<evidence type="ECO:0000256" key="4">
    <source>
        <dbReference type="ARBA" id="ARBA00022840"/>
    </source>
</evidence>
<dbReference type="SUPFAM" id="SSF52540">
    <property type="entry name" value="P-loop containing nucleoside triphosphate hydrolases"/>
    <property type="match status" value="1"/>
</dbReference>
<dbReference type="NCBIfam" id="TIGR01613">
    <property type="entry name" value="primase_Cterm"/>
    <property type="match status" value="1"/>
</dbReference>
<dbReference type="GO" id="GO:0004386">
    <property type="term" value="F:helicase activity"/>
    <property type="evidence" value="ECO:0007669"/>
    <property type="project" value="UniProtKB-KW"/>
</dbReference>
<gene>
    <name evidence="6" type="ORF">HNQ70_001321</name>
</gene>
<keyword evidence="3 6" id="KW-0347">Helicase</keyword>
<dbReference type="InterPro" id="IPR036388">
    <property type="entry name" value="WH-like_DNA-bd_sf"/>
</dbReference>
<dbReference type="Pfam" id="PF19263">
    <property type="entry name" value="DUF5906"/>
    <property type="match status" value="1"/>
</dbReference>
<dbReference type="InterPro" id="IPR014818">
    <property type="entry name" value="Phage/plasmid_primase_P4_C"/>
</dbReference>
<evidence type="ECO:0000313" key="6">
    <source>
        <dbReference type="EMBL" id="MBB5271311.1"/>
    </source>
</evidence>
<dbReference type="InterPro" id="IPR027417">
    <property type="entry name" value="P-loop_NTPase"/>
</dbReference>
<dbReference type="Pfam" id="PF03288">
    <property type="entry name" value="Pox_D5"/>
    <property type="match status" value="1"/>
</dbReference>
<reference evidence="6 7" key="1">
    <citation type="submission" date="2020-08" db="EMBL/GenBank/DDBJ databases">
        <title>Genomic Encyclopedia of Type Strains, Phase IV (KMG-IV): sequencing the most valuable type-strain genomes for metagenomic binning, comparative biology and taxonomic classification.</title>
        <authorList>
            <person name="Goeker M."/>
        </authorList>
    </citation>
    <scope>NUCLEOTIDE SEQUENCE [LARGE SCALE GENOMIC DNA]</scope>
    <source>
        <strain evidence="6 7">DSM 29781</strain>
    </source>
</reference>
<proteinExistence type="predicted"/>
<keyword evidence="7" id="KW-1185">Reference proteome</keyword>
<dbReference type="InterPro" id="IPR006500">
    <property type="entry name" value="Helicase_put_C_phage/plasmid"/>
</dbReference>
<dbReference type="SUPFAM" id="SSF46785">
    <property type="entry name" value="Winged helix' DNA-binding domain"/>
    <property type="match status" value="1"/>
</dbReference>
<dbReference type="Pfam" id="PF08708">
    <property type="entry name" value="PriCT_1"/>
    <property type="match status" value="1"/>
</dbReference>
<dbReference type="Gene3D" id="1.10.10.10">
    <property type="entry name" value="Winged helix-like DNA-binding domain superfamily/Winged helix DNA-binding domain"/>
    <property type="match status" value="1"/>
</dbReference>
<keyword evidence="2" id="KW-0378">Hydrolase</keyword>
<protein>
    <submittedName>
        <fullName evidence="6">Putative DNA primase/helicase</fullName>
    </submittedName>
</protein>
<keyword evidence="4" id="KW-0067">ATP-binding</keyword>
<name>A0A7W8HH20_9BURK</name>
<dbReference type="PROSITE" id="PS51206">
    <property type="entry name" value="SF3_HELICASE_1"/>
    <property type="match status" value="1"/>
</dbReference>
<comment type="caution">
    <text evidence="6">The sequence shown here is derived from an EMBL/GenBank/DDBJ whole genome shotgun (WGS) entry which is preliminary data.</text>
</comment>
<dbReference type="PANTHER" id="PTHR35372">
    <property type="entry name" value="ATP BINDING PROTEIN-RELATED"/>
    <property type="match status" value="1"/>
</dbReference>
<dbReference type="SMART" id="SM00942">
    <property type="entry name" value="PriCT_1"/>
    <property type="match status" value="1"/>
</dbReference>
<dbReference type="Proteomes" id="UP000532440">
    <property type="component" value="Unassembled WGS sequence"/>
</dbReference>
<dbReference type="Pfam" id="PF08706">
    <property type="entry name" value="D5_N"/>
    <property type="match status" value="1"/>
</dbReference>
<feature type="domain" description="SF3 helicase" evidence="5">
    <location>
        <begin position="285"/>
        <end position="448"/>
    </location>
</feature>
<evidence type="ECO:0000259" key="5">
    <source>
        <dbReference type="PROSITE" id="PS51206"/>
    </source>
</evidence>
<evidence type="ECO:0000256" key="2">
    <source>
        <dbReference type="ARBA" id="ARBA00022801"/>
    </source>
</evidence>
<dbReference type="RefSeq" id="WP_183965581.1">
    <property type="nucleotide sequence ID" value="NZ_BAABEW010000001.1"/>
</dbReference>
<dbReference type="InterPro" id="IPR014820">
    <property type="entry name" value="PriCT_1"/>
</dbReference>
<dbReference type="Gene3D" id="3.40.50.300">
    <property type="entry name" value="P-loop containing nucleotide triphosphate hydrolases"/>
    <property type="match status" value="1"/>
</dbReference>
<dbReference type="InterPro" id="IPR045455">
    <property type="entry name" value="NrS-1_pol-like_helicase"/>
</dbReference>
<dbReference type="GO" id="GO:0016787">
    <property type="term" value="F:hydrolase activity"/>
    <property type="evidence" value="ECO:0007669"/>
    <property type="project" value="UniProtKB-KW"/>
</dbReference>
<dbReference type="SMART" id="SM00885">
    <property type="entry name" value="D5_N"/>
    <property type="match status" value="1"/>
</dbReference>
<dbReference type="InterPro" id="IPR051620">
    <property type="entry name" value="ORF904-like_C"/>
</dbReference>
<dbReference type="InterPro" id="IPR004968">
    <property type="entry name" value="DNA_primase/NTPase_C"/>
</dbReference>
<dbReference type="InterPro" id="IPR014015">
    <property type="entry name" value="Helicase_SF3_DNA-vir"/>
</dbReference>
<evidence type="ECO:0000256" key="3">
    <source>
        <dbReference type="ARBA" id="ARBA00022806"/>
    </source>
</evidence>
<accession>A0A7W8HH20</accession>
<evidence type="ECO:0000313" key="7">
    <source>
        <dbReference type="Proteomes" id="UP000532440"/>
    </source>
</evidence>
<dbReference type="PANTHER" id="PTHR35372:SF2">
    <property type="entry name" value="SF3 HELICASE DOMAIN-CONTAINING PROTEIN"/>
    <property type="match status" value="1"/>
</dbReference>
<dbReference type="InterPro" id="IPR036390">
    <property type="entry name" value="WH_DNA-bd_sf"/>
</dbReference>
<keyword evidence="1" id="KW-0547">Nucleotide-binding</keyword>
<evidence type="ECO:0000256" key="1">
    <source>
        <dbReference type="ARBA" id="ARBA00022741"/>
    </source>
</evidence>
<dbReference type="EMBL" id="JACHGB010000003">
    <property type="protein sequence ID" value="MBB5271311.1"/>
    <property type="molecule type" value="Genomic_DNA"/>
</dbReference>
<sequence>MTQNSNLGSIPACPPEARQYAELVKALGLEAVRPIPPKKARRVAPAANDGDRRIVESSRNNTLASIAGTMRRRGMTLGAIEAALQAENQSRCQPPLEASEVSAIACSIASYPAADPADALGTLTDTGNSARFRERYKDELRYVPERASWLYWEGQRWRFDGAGAVMERAKVVARAIRQEADALADAEAMTRVARHGLATQHAARLKAMVELARSEEALVAPISTLDSDDMLLGVLNGVVELSTGKLREAKRKDLISRQAPVHVDPKARCPVFEGFLATVFSRDKALISYIQRVVGYALTGLTDEQCLFFLYGHGANGKSTFLNVLLDLLGLDYALQTSSESLMAKRGGDGAAASSDVARLQGVRVTTANEIEEGARLAESAIKHLTGGDIVSCRFLYEEIFQFKPKLKLFIAGNHKPIIHGTDDGVWRRLHLIPFAVQIPKAQRDPKLMEKLRAELPGILNWAIKGCLDWQAGGLRPPKVITDAVKSYRDEMDVLGEWIRECCKVDPKARWPASEAYRAYRCWAEENGFKPMSSTAFGRKLRERFERRENREGRFYFGIAPKHGG</sequence>
<organism evidence="6 7">
    <name type="scientific">Quisquiliibacterium transsilvanicum</name>
    <dbReference type="NCBI Taxonomy" id="1549638"/>
    <lineage>
        <taxon>Bacteria</taxon>
        <taxon>Pseudomonadati</taxon>
        <taxon>Pseudomonadota</taxon>
        <taxon>Betaproteobacteria</taxon>
        <taxon>Burkholderiales</taxon>
        <taxon>Burkholderiaceae</taxon>
        <taxon>Quisquiliibacterium</taxon>
    </lineage>
</organism>
<dbReference type="GO" id="GO:0005524">
    <property type="term" value="F:ATP binding"/>
    <property type="evidence" value="ECO:0007669"/>
    <property type="project" value="UniProtKB-KW"/>
</dbReference>
<dbReference type="AlphaFoldDB" id="A0A7W8HH20"/>